<name>A0A1R3ITT3_COCAP</name>
<keyword evidence="2" id="KW-1185">Reference proteome</keyword>
<reference evidence="1 2" key="1">
    <citation type="submission" date="2013-09" db="EMBL/GenBank/DDBJ databases">
        <title>Corchorus capsularis genome sequencing.</title>
        <authorList>
            <person name="Alam M."/>
            <person name="Haque M.S."/>
            <person name="Islam M.S."/>
            <person name="Emdad E.M."/>
            <person name="Islam M.M."/>
            <person name="Ahmed B."/>
            <person name="Halim A."/>
            <person name="Hossen Q.M.M."/>
            <person name="Hossain M.Z."/>
            <person name="Ahmed R."/>
            <person name="Khan M.M."/>
            <person name="Islam R."/>
            <person name="Rashid M.M."/>
            <person name="Khan S.A."/>
            <person name="Rahman M.S."/>
            <person name="Alam M."/>
        </authorList>
    </citation>
    <scope>NUCLEOTIDE SEQUENCE [LARGE SCALE GENOMIC DNA]</scope>
    <source>
        <strain evidence="2">cv. CVL-1</strain>
        <tissue evidence="1">Whole seedling</tissue>
    </source>
</reference>
<comment type="caution">
    <text evidence="1">The sequence shown here is derived from an EMBL/GenBank/DDBJ whole genome shotgun (WGS) entry which is preliminary data.</text>
</comment>
<dbReference type="EMBL" id="AWWV01009533">
    <property type="protein sequence ID" value="OMO85974.1"/>
    <property type="molecule type" value="Genomic_DNA"/>
</dbReference>
<organism evidence="1 2">
    <name type="scientific">Corchorus capsularis</name>
    <name type="common">Jute</name>
    <dbReference type="NCBI Taxonomy" id="210143"/>
    <lineage>
        <taxon>Eukaryota</taxon>
        <taxon>Viridiplantae</taxon>
        <taxon>Streptophyta</taxon>
        <taxon>Embryophyta</taxon>
        <taxon>Tracheophyta</taxon>
        <taxon>Spermatophyta</taxon>
        <taxon>Magnoliopsida</taxon>
        <taxon>eudicotyledons</taxon>
        <taxon>Gunneridae</taxon>
        <taxon>Pentapetalae</taxon>
        <taxon>rosids</taxon>
        <taxon>malvids</taxon>
        <taxon>Malvales</taxon>
        <taxon>Malvaceae</taxon>
        <taxon>Grewioideae</taxon>
        <taxon>Apeibeae</taxon>
        <taxon>Corchorus</taxon>
    </lineage>
</organism>
<dbReference type="AlphaFoldDB" id="A0A1R3ITT3"/>
<dbReference type="Proteomes" id="UP000188268">
    <property type="component" value="Unassembled WGS sequence"/>
</dbReference>
<evidence type="ECO:0000313" key="2">
    <source>
        <dbReference type="Proteomes" id="UP000188268"/>
    </source>
</evidence>
<protein>
    <submittedName>
        <fullName evidence="1">Uncharacterized protein</fullName>
    </submittedName>
</protein>
<dbReference type="Gramene" id="OMO85974">
    <property type="protein sequence ID" value="OMO85974"/>
    <property type="gene ID" value="CCACVL1_09896"/>
</dbReference>
<gene>
    <name evidence="1" type="ORF">CCACVL1_09896</name>
</gene>
<sequence length="26" mass="2565">MGPGNDVLASRRVAVGASLVLSARPA</sequence>
<proteinExistence type="predicted"/>
<evidence type="ECO:0000313" key="1">
    <source>
        <dbReference type="EMBL" id="OMO85974.1"/>
    </source>
</evidence>
<accession>A0A1R3ITT3</accession>